<comment type="caution">
    <text evidence="1">The sequence shown here is derived from an EMBL/GenBank/DDBJ whole genome shotgun (WGS) entry which is preliminary data.</text>
</comment>
<accession>A0A8K0RFW2</accession>
<dbReference type="PANTHER" id="PTHR36922">
    <property type="entry name" value="BLL2446 PROTEIN"/>
    <property type="match status" value="1"/>
</dbReference>
<name>A0A8K0RFW2_9PLEO</name>
<sequence>MSAAISFHKLALSPILLGLKNAHHFISKGQAYVAAQNHDANDYLTARLRPDMLDFTAQVYRFTDHAKFIPGRVNPENPTLPQPDVEKTFPELLDRISKTVEFLESIDEKSFEGKEGQKYTQILGGGKVKIEWTAIEYVTLFAHPNFWFHIVTAYDILRMKGVDLGKPDYINGAGLIKMERVESSEDKPQA</sequence>
<reference evidence="1" key="1">
    <citation type="journal article" date="2021" name="Nat. Commun.">
        <title>Genetic determinants of endophytism in the Arabidopsis root mycobiome.</title>
        <authorList>
            <person name="Mesny F."/>
            <person name="Miyauchi S."/>
            <person name="Thiergart T."/>
            <person name="Pickel B."/>
            <person name="Atanasova L."/>
            <person name="Karlsson M."/>
            <person name="Huettel B."/>
            <person name="Barry K.W."/>
            <person name="Haridas S."/>
            <person name="Chen C."/>
            <person name="Bauer D."/>
            <person name="Andreopoulos W."/>
            <person name="Pangilinan J."/>
            <person name="LaButti K."/>
            <person name="Riley R."/>
            <person name="Lipzen A."/>
            <person name="Clum A."/>
            <person name="Drula E."/>
            <person name="Henrissat B."/>
            <person name="Kohler A."/>
            <person name="Grigoriev I.V."/>
            <person name="Martin F.M."/>
            <person name="Hacquard S."/>
        </authorList>
    </citation>
    <scope>NUCLEOTIDE SEQUENCE</scope>
    <source>
        <strain evidence="1">MPI-SDFR-AT-0120</strain>
    </source>
</reference>
<evidence type="ECO:0000313" key="1">
    <source>
        <dbReference type="EMBL" id="KAH7092306.1"/>
    </source>
</evidence>
<keyword evidence="2" id="KW-1185">Reference proteome</keyword>
<dbReference type="SUPFAM" id="SSF109854">
    <property type="entry name" value="DinB/YfiT-like putative metalloenzymes"/>
    <property type="match status" value="1"/>
</dbReference>
<dbReference type="InterPro" id="IPR034660">
    <property type="entry name" value="DinB/YfiT-like"/>
</dbReference>
<dbReference type="Proteomes" id="UP000813461">
    <property type="component" value="Unassembled WGS sequence"/>
</dbReference>
<dbReference type="Gene3D" id="1.20.120.450">
    <property type="entry name" value="dinb family like domain"/>
    <property type="match status" value="1"/>
</dbReference>
<dbReference type="AlphaFoldDB" id="A0A8K0RFW2"/>
<evidence type="ECO:0000313" key="2">
    <source>
        <dbReference type="Proteomes" id="UP000813461"/>
    </source>
</evidence>
<dbReference type="Pfam" id="PF09351">
    <property type="entry name" value="DUF1993"/>
    <property type="match status" value="1"/>
</dbReference>
<organism evidence="1 2">
    <name type="scientific">Paraphoma chrysanthemicola</name>
    <dbReference type="NCBI Taxonomy" id="798071"/>
    <lineage>
        <taxon>Eukaryota</taxon>
        <taxon>Fungi</taxon>
        <taxon>Dikarya</taxon>
        <taxon>Ascomycota</taxon>
        <taxon>Pezizomycotina</taxon>
        <taxon>Dothideomycetes</taxon>
        <taxon>Pleosporomycetidae</taxon>
        <taxon>Pleosporales</taxon>
        <taxon>Pleosporineae</taxon>
        <taxon>Phaeosphaeriaceae</taxon>
        <taxon>Paraphoma</taxon>
    </lineage>
</organism>
<protein>
    <recommendedName>
        <fullName evidence="3">DUF1993 domain-containing protein</fullName>
    </recommendedName>
</protein>
<gene>
    <name evidence="1" type="ORF">FB567DRAFT_235699</name>
</gene>
<dbReference type="InterPro" id="IPR018531">
    <property type="entry name" value="DUF1993"/>
</dbReference>
<evidence type="ECO:0008006" key="3">
    <source>
        <dbReference type="Google" id="ProtNLM"/>
    </source>
</evidence>
<proteinExistence type="predicted"/>
<dbReference type="PANTHER" id="PTHR36922:SF1">
    <property type="entry name" value="DUF1993 DOMAIN-CONTAINING PROTEIN"/>
    <property type="match status" value="1"/>
</dbReference>
<dbReference type="EMBL" id="JAGMVJ010000003">
    <property type="protein sequence ID" value="KAH7092306.1"/>
    <property type="molecule type" value="Genomic_DNA"/>
</dbReference>
<dbReference type="OrthoDB" id="3724345at2759"/>